<evidence type="ECO:0000259" key="1">
    <source>
        <dbReference type="PROSITE" id="PS50188"/>
    </source>
</evidence>
<dbReference type="Gene3D" id="2.60.120.920">
    <property type="match status" value="1"/>
</dbReference>
<evidence type="ECO:0000313" key="3">
    <source>
        <dbReference type="WBParaSite" id="Gr19_v10_g684.t1"/>
    </source>
</evidence>
<dbReference type="PROSITE" id="PS50188">
    <property type="entry name" value="B302_SPRY"/>
    <property type="match status" value="1"/>
</dbReference>
<dbReference type="InterPro" id="IPR013320">
    <property type="entry name" value="ConA-like_dom_sf"/>
</dbReference>
<evidence type="ECO:0000313" key="2">
    <source>
        <dbReference type="Proteomes" id="UP000887572"/>
    </source>
</evidence>
<accession>A0A914I5L6</accession>
<dbReference type="InterPro" id="IPR001870">
    <property type="entry name" value="B30.2/SPRY"/>
</dbReference>
<dbReference type="Proteomes" id="UP000887572">
    <property type="component" value="Unplaced"/>
</dbReference>
<name>A0A914I5L6_GLORO</name>
<dbReference type="SUPFAM" id="SSF49899">
    <property type="entry name" value="Concanavalin A-like lectins/glucanases"/>
    <property type="match status" value="1"/>
</dbReference>
<dbReference type="AlphaFoldDB" id="A0A914I5L6"/>
<dbReference type="InterPro" id="IPR003877">
    <property type="entry name" value="SPRY_dom"/>
</dbReference>
<keyword evidence="2" id="KW-1185">Reference proteome</keyword>
<dbReference type="CDD" id="cd12885">
    <property type="entry name" value="SPRY_RanBP_like"/>
    <property type="match status" value="1"/>
</dbReference>
<dbReference type="InterPro" id="IPR043136">
    <property type="entry name" value="B30.2/SPRY_sf"/>
</dbReference>
<organism evidence="2 3">
    <name type="scientific">Globodera rostochiensis</name>
    <name type="common">Golden nematode worm</name>
    <name type="synonym">Heterodera rostochiensis</name>
    <dbReference type="NCBI Taxonomy" id="31243"/>
    <lineage>
        <taxon>Eukaryota</taxon>
        <taxon>Metazoa</taxon>
        <taxon>Ecdysozoa</taxon>
        <taxon>Nematoda</taxon>
        <taxon>Chromadorea</taxon>
        <taxon>Rhabditida</taxon>
        <taxon>Tylenchina</taxon>
        <taxon>Tylenchomorpha</taxon>
        <taxon>Tylenchoidea</taxon>
        <taxon>Heteroderidae</taxon>
        <taxon>Heteroderinae</taxon>
        <taxon>Globodera</taxon>
    </lineage>
</organism>
<dbReference type="Pfam" id="PF00622">
    <property type="entry name" value="SPRY"/>
    <property type="match status" value="1"/>
</dbReference>
<feature type="domain" description="B30.2/SPRY" evidence="1">
    <location>
        <begin position="76"/>
        <end position="274"/>
    </location>
</feature>
<protein>
    <submittedName>
        <fullName evidence="3">B30.2/SPRY domain-containing protein</fullName>
    </submittedName>
</protein>
<dbReference type="WBParaSite" id="Gr19_v10_g684.t1">
    <property type="protein sequence ID" value="Gr19_v10_g684.t1"/>
    <property type="gene ID" value="Gr19_v10_g684"/>
</dbReference>
<proteinExistence type="predicted"/>
<dbReference type="InterPro" id="IPR044736">
    <property type="entry name" value="Gid1/RanBPM/SPLA_SPRY"/>
</dbReference>
<sequence length="282" mass="31102">MDGISSRASSVSFDIVGDEQIGNEDLNDVGDVSGDDVSTDREDDFAHYNVDKLAERIATAVVKKLGEKLNTVMMKPPQSNASSSANDKLLLIQPQNVWNVADCHQNLFVIQPNCLIVRSIERNIRSSVRAEMMMPRHFCGIFYFEVQVNKMFGSVGVAVGLAPKSMALDGDCVGILKNSYSYECNGSFWGHHVHGCGHWKNSPYISNDKDKHKFGAGAIVGCGVNLANRQVIYTKNGKRLDTANLFVYQTDLYPCVSLQNAGDSIVANFGPDFKYDLAKEYQ</sequence>
<reference evidence="3" key="1">
    <citation type="submission" date="2022-11" db="UniProtKB">
        <authorList>
            <consortium name="WormBaseParasite"/>
        </authorList>
    </citation>
    <scope>IDENTIFICATION</scope>
</reference>
<dbReference type="SMART" id="SM00449">
    <property type="entry name" value="SPRY"/>
    <property type="match status" value="1"/>
</dbReference>